<evidence type="ECO:0000256" key="1">
    <source>
        <dbReference type="SAM" id="MobiDB-lite"/>
    </source>
</evidence>
<gene>
    <name evidence="2" type="ORF">TSPGSL018_6383</name>
</gene>
<evidence type="ECO:0008006" key="3">
    <source>
        <dbReference type="Google" id="ProtNLM"/>
    </source>
</evidence>
<dbReference type="AlphaFoldDB" id="A0A061R8Z4"/>
<evidence type="ECO:0000313" key="2">
    <source>
        <dbReference type="EMBL" id="JAC69432.1"/>
    </source>
</evidence>
<organism evidence="2">
    <name type="scientific">Tetraselmis sp. GSL018</name>
    <dbReference type="NCBI Taxonomy" id="582737"/>
    <lineage>
        <taxon>Eukaryota</taxon>
        <taxon>Viridiplantae</taxon>
        <taxon>Chlorophyta</taxon>
        <taxon>core chlorophytes</taxon>
        <taxon>Chlorodendrophyceae</taxon>
        <taxon>Chlorodendrales</taxon>
        <taxon>Chlorodendraceae</taxon>
        <taxon>Tetraselmis</taxon>
    </lineage>
</organism>
<feature type="compositionally biased region" description="Polar residues" evidence="1">
    <location>
        <begin position="29"/>
        <end position="40"/>
    </location>
</feature>
<dbReference type="EMBL" id="GBEZ01016853">
    <property type="protein sequence ID" value="JAC69432.1"/>
    <property type="molecule type" value="Transcribed_RNA"/>
</dbReference>
<accession>A0A061R8Z4</accession>
<feature type="region of interest" description="Disordered" evidence="1">
    <location>
        <begin position="1"/>
        <end position="52"/>
    </location>
</feature>
<name>A0A061R8Z4_9CHLO</name>
<sequence>MKVLKRTPLPRHTSGFSIASRKGQKLTRAFSSPVSSSERNGSPPGLVPSTPSAVVINSKTKVMKLLSQGSTNYRPAPEMASAVEGLIRNTSSPHPASRAHEIGQGTWEVFYAPHIVSLSRTLLGTRFEPIRYTFRGDRIISNVRFRGPLIGSGWLSASGTYRSLDDTHVQISFTDFWVDIGEDALRAEFTERRTKAKGGIFSWRRVLSDTALMDRLVGSMGRAAFFPSFSVFPVLYLDDELAVFRFDPIRSCIGVQRMTTGAEGSGKNQE</sequence>
<reference evidence="2" key="1">
    <citation type="submission" date="2014-05" db="EMBL/GenBank/DDBJ databases">
        <title>The transcriptome of the halophilic microalga Tetraselmis sp. GSL018 isolated from the Great Salt Lake, Utah.</title>
        <authorList>
            <person name="Jinkerson R.E."/>
            <person name="D'Adamo S."/>
            <person name="Posewitz M.C."/>
        </authorList>
    </citation>
    <scope>NUCLEOTIDE SEQUENCE</scope>
    <source>
        <strain evidence="2">GSL018</strain>
    </source>
</reference>
<protein>
    <recommendedName>
        <fullName evidence="3">Plastid lipid-associated protein/fibrillin conserved domain-containing protein</fullName>
    </recommendedName>
</protein>
<proteinExistence type="predicted"/>